<feature type="compositionally biased region" description="Low complexity" evidence="1">
    <location>
        <begin position="293"/>
        <end position="302"/>
    </location>
</feature>
<dbReference type="Proteomes" id="UP000027222">
    <property type="component" value="Unassembled WGS sequence"/>
</dbReference>
<keyword evidence="2" id="KW-0732">Signal</keyword>
<dbReference type="Gene3D" id="2.60.120.260">
    <property type="entry name" value="Galactose-binding domain-like"/>
    <property type="match status" value="2"/>
</dbReference>
<dbReference type="AlphaFoldDB" id="A0A067TGB9"/>
<feature type="signal peptide" evidence="2">
    <location>
        <begin position="1"/>
        <end position="25"/>
    </location>
</feature>
<keyword evidence="4" id="KW-1185">Reference proteome</keyword>
<feature type="compositionally biased region" description="Low complexity" evidence="1">
    <location>
        <begin position="224"/>
        <end position="238"/>
    </location>
</feature>
<feature type="region of interest" description="Disordered" evidence="1">
    <location>
        <begin position="192"/>
        <end position="331"/>
    </location>
</feature>
<feature type="compositionally biased region" description="Basic and acidic residues" evidence="1">
    <location>
        <begin position="306"/>
        <end position="317"/>
    </location>
</feature>
<evidence type="ECO:0008006" key="5">
    <source>
        <dbReference type="Google" id="ProtNLM"/>
    </source>
</evidence>
<feature type="compositionally biased region" description="Pro residues" evidence="1">
    <location>
        <begin position="239"/>
        <end position="257"/>
    </location>
</feature>
<evidence type="ECO:0000256" key="2">
    <source>
        <dbReference type="SAM" id="SignalP"/>
    </source>
</evidence>
<dbReference type="EMBL" id="KL142370">
    <property type="protein sequence ID" value="KDR82275.1"/>
    <property type="molecule type" value="Genomic_DNA"/>
</dbReference>
<proteinExistence type="predicted"/>
<evidence type="ECO:0000313" key="3">
    <source>
        <dbReference type="EMBL" id="KDR82275.1"/>
    </source>
</evidence>
<organism evidence="3 4">
    <name type="scientific">Galerina marginata (strain CBS 339.88)</name>
    <dbReference type="NCBI Taxonomy" id="685588"/>
    <lineage>
        <taxon>Eukaryota</taxon>
        <taxon>Fungi</taxon>
        <taxon>Dikarya</taxon>
        <taxon>Basidiomycota</taxon>
        <taxon>Agaricomycotina</taxon>
        <taxon>Agaricomycetes</taxon>
        <taxon>Agaricomycetidae</taxon>
        <taxon>Agaricales</taxon>
        <taxon>Agaricineae</taxon>
        <taxon>Strophariaceae</taxon>
        <taxon>Galerina</taxon>
    </lineage>
</organism>
<dbReference type="HOGENOM" id="CLU_041807_0_0_1"/>
<evidence type="ECO:0000313" key="4">
    <source>
        <dbReference type="Proteomes" id="UP000027222"/>
    </source>
</evidence>
<evidence type="ECO:0000256" key="1">
    <source>
        <dbReference type="SAM" id="MobiDB-lite"/>
    </source>
</evidence>
<dbReference type="OrthoDB" id="10036721at2759"/>
<protein>
    <recommendedName>
        <fullName evidence="5">Bacterial alpha-L-rhamnosidase N-terminal domain-containing protein</fullName>
    </recommendedName>
</protein>
<sequence>MPISVLLLSVITSFLLFFCASETFAQYFSNSKWIWSNDIAPTHIAPPGPRAFRRYFYPKPEKTLLPCKIRIAAHDTYDLFVNGVHIGSGQRTLGSNSYSAVLRPGRNVFAIKATNGLSVPKPAGLLMDIQIPYTDGFTEGIFSDPTWRVSNSIPAGFENLAFDHSRWTPATVVTNYGSGPWDAQLSSSSGAILGGGVPKLSANPPSGNLPPTPEPAPIPKQEPKSQQPPSSAPIQVTPLPTPQPLPISNPDTKPVPKPVEKSETESNPKPVPLQTPAPKPETAKKPEPKPEQQKPVPTQKAAPKPEPTKKPEPKPEPKPVPAAPCPAKSSKALSITESPWIWTNEIKGGNAPIGARAFRKIITLPHGRAATAARVLLGVDDHFSFYVQGKLVGTGAVWSAIHNYAIDIRPAAKSEVVIAVNAANAEGGPAGLIAAIELKLEGCTGSVISITSDGTWKYSTNVPSGFEKPNFDDSKWASAKIEGKYGMAPWGRLAVPTAASRATV</sequence>
<gene>
    <name evidence="3" type="ORF">GALMADRAFT_135635</name>
</gene>
<name>A0A067TGB9_GALM3</name>
<accession>A0A067TGB9</accession>
<feature type="compositionally biased region" description="Pro residues" evidence="1">
    <location>
        <begin position="269"/>
        <end position="279"/>
    </location>
</feature>
<feature type="compositionally biased region" description="Basic and acidic residues" evidence="1">
    <location>
        <begin position="281"/>
        <end position="292"/>
    </location>
</feature>
<reference evidence="4" key="1">
    <citation type="journal article" date="2014" name="Proc. Natl. Acad. Sci. U.S.A.">
        <title>Extensive sampling of basidiomycete genomes demonstrates inadequacy of the white-rot/brown-rot paradigm for wood decay fungi.</title>
        <authorList>
            <person name="Riley R."/>
            <person name="Salamov A.A."/>
            <person name="Brown D.W."/>
            <person name="Nagy L.G."/>
            <person name="Floudas D."/>
            <person name="Held B.W."/>
            <person name="Levasseur A."/>
            <person name="Lombard V."/>
            <person name="Morin E."/>
            <person name="Otillar R."/>
            <person name="Lindquist E.A."/>
            <person name="Sun H."/>
            <person name="LaButti K.M."/>
            <person name="Schmutz J."/>
            <person name="Jabbour D."/>
            <person name="Luo H."/>
            <person name="Baker S.E."/>
            <person name="Pisabarro A.G."/>
            <person name="Walton J.D."/>
            <person name="Blanchette R.A."/>
            <person name="Henrissat B."/>
            <person name="Martin F."/>
            <person name="Cullen D."/>
            <person name="Hibbett D.S."/>
            <person name="Grigoriev I.V."/>
        </authorList>
    </citation>
    <scope>NUCLEOTIDE SEQUENCE [LARGE SCALE GENOMIC DNA]</scope>
    <source>
        <strain evidence="4">CBS 339.88</strain>
    </source>
</reference>
<dbReference type="STRING" id="685588.A0A067TGB9"/>
<feature type="compositionally biased region" description="Pro residues" evidence="1">
    <location>
        <begin position="207"/>
        <end position="220"/>
    </location>
</feature>
<feature type="chain" id="PRO_5001646832" description="Bacterial alpha-L-rhamnosidase N-terminal domain-containing protein" evidence="2">
    <location>
        <begin position="26"/>
        <end position="504"/>
    </location>
</feature>